<comment type="caution">
    <text evidence="1">The sequence shown here is derived from an EMBL/GenBank/DDBJ whole genome shotgun (WGS) entry which is preliminary data.</text>
</comment>
<dbReference type="Proteomes" id="UP001462640">
    <property type="component" value="Unassembled WGS sequence"/>
</dbReference>
<evidence type="ECO:0000313" key="2">
    <source>
        <dbReference type="Proteomes" id="UP001462640"/>
    </source>
</evidence>
<name>A0ABV0GL64_9BURK</name>
<gene>
    <name evidence="1" type="ORF">ABDJ40_23805</name>
</gene>
<keyword evidence="2" id="KW-1185">Reference proteome</keyword>
<protein>
    <submittedName>
        <fullName evidence="1">Uncharacterized protein</fullName>
    </submittedName>
</protein>
<reference evidence="1 2" key="1">
    <citation type="submission" date="2024-05" db="EMBL/GenBank/DDBJ databases">
        <title>Roseateles sp. 2.12 16S ribosomal RNA gene Genome sequencing and assembly.</title>
        <authorList>
            <person name="Woo H."/>
        </authorList>
    </citation>
    <scope>NUCLEOTIDE SEQUENCE [LARGE SCALE GENOMIC DNA]</scope>
    <source>
        <strain evidence="1 2">2.12</strain>
    </source>
</reference>
<proteinExistence type="predicted"/>
<sequence length="261" mass="28563">MIQHDAVRWGWARADDAERSYLVRVGDLVDMIANLEQRARADAAVRVSGRLSAAALFLLRKDGDAQRVTEDYRFERTTGRLWIAGADGWYGFPSRQSDEDYVGVSGAREMLRYAWNGGDAAHQLLGTADRLAVFRADAATAFPELDWGADLKLPHEAASRDRKAAQAAALASVAPPAGFVLGRRWTDEIRLAFISAYDALIAAGVGKEAALIELASRGWAGAAPTLQKRITEGNQARERMQEKARIFHVIPGRNRNGTGIC</sequence>
<dbReference type="EMBL" id="JBDPZC010000020">
    <property type="protein sequence ID" value="MEO3715811.1"/>
    <property type="molecule type" value="Genomic_DNA"/>
</dbReference>
<evidence type="ECO:0000313" key="1">
    <source>
        <dbReference type="EMBL" id="MEO3715811.1"/>
    </source>
</evidence>
<accession>A0ABV0GL64</accession>
<organism evidence="1 2">
    <name type="scientific">Roseateles flavus</name>
    <dbReference type="NCBI Taxonomy" id="3149041"/>
    <lineage>
        <taxon>Bacteria</taxon>
        <taxon>Pseudomonadati</taxon>
        <taxon>Pseudomonadota</taxon>
        <taxon>Betaproteobacteria</taxon>
        <taxon>Burkholderiales</taxon>
        <taxon>Sphaerotilaceae</taxon>
        <taxon>Roseateles</taxon>
    </lineage>
</organism>